<dbReference type="PROSITE" id="PS00198">
    <property type="entry name" value="4FE4S_FER_1"/>
    <property type="match status" value="1"/>
</dbReference>
<evidence type="ECO:0000256" key="1">
    <source>
        <dbReference type="ARBA" id="ARBA00022723"/>
    </source>
</evidence>
<dbReference type="SUPFAM" id="SSF54862">
    <property type="entry name" value="4Fe-4S ferredoxins"/>
    <property type="match status" value="1"/>
</dbReference>
<protein>
    <submittedName>
        <fullName evidence="5">4Fe-4S binding protein</fullName>
    </submittedName>
</protein>
<feature type="domain" description="4Fe-4S ferredoxin-type" evidence="4">
    <location>
        <begin position="28"/>
        <end position="55"/>
    </location>
</feature>
<keyword evidence="1" id="KW-0479">Metal-binding</keyword>
<dbReference type="EMBL" id="VNHM01000002">
    <property type="protein sequence ID" value="TYO97350.1"/>
    <property type="molecule type" value="Genomic_DNA"/>
</dbReference>
<dbReference type="Proteomes" id="UP000323166">
    <property type="component" value="Unassembled WGS sequence"/>
</dbReference>
<evidence type="ECO:0000256" key="3">
    <source>
        <dbReference type="ARBA" id="ARBA00023014"/>
    </source>
</evidence>
<dbReference type="AlphaFoldDB" id="A0A5S4ZXA8"/>
<dbReference type="GO" id="GO:0051536">
    <property type="term" value="F:iron-sulfur cluster binding"/>
    <property type="evidence" value="ECO:0007669"/>
    <property type="project" value="UniProtKB-KW"/>
</dbReference>
<evidence type="ECO:0000256" key="2">
    <source>
        <dbReference type="ARBA" id="ARBA00023004"/>
    </source>
</evidence>
<sequence>MYKITEDCRFCNTCITVCPVEAIEKTYPIYRINKSLCIECGTCQEYCSFGAVIHI</sequence>
<evidence type="ECO:0000259" key="4">
    <source>
        <dbReference type="PROSITE" id="PS51379"/>
    </source>
</evidence>
<dbReference type="PROSITE" id="PS51379">
    <property type="entry name" value="4FE4S_FER_2"/>
    <property type="match status" value="2"/>
</dbReference>
<dbReference type="InterPro" id="IPR017900">
    <property type="entry name" value="4Fe4S_Fe_S_CS"/>
</dbReference>
<accession>A0A5S4ZXA8</accession>
<name>A0A5S4ZXA8_9FIRM</name>
<evidence type="ECO:0000313" key="5">
    <source>
        <dbReference type="EMBL" id="TYO97350.1"/>
    </source>
</evidence>
<dbReference type="RefSeq" id="WP_166510595.1">
    <property type="nucleotide sequence ID" value="NZ_VNHM01000002.1"/>
</dbReference>
<proteinExistence type="predicted"/>
<dbReference type="Gene3D" id="3.30.70.20">
    <property type="match status" value="1"/>
</dbReference>
<comment type="caution">
    <text evidence="5">The sequence shown here is derived from an EMBL/GenBank/DDBJ whole genome shotgun (WGS) entry which is preliminary data.</text>
</comment>
<keyword evidence="3" id="KW-0411">Iron-sulfur</keyword>
<keyword evidence="2" id="KW-0408">Iron</keyword>
<dbReference type="GO" id="GO:0046872">
    <property type="term" value="F:metal ion binding"/>
    <property type="evidence" value="ECO:0007669"/>
    <property type="project" value="UniProtKB-KW"/>
</dbReference>
<evidence type="ECO:0000313" key="6">
    <source>
        <dbReference type="Proteomes" id="UP000323166"/>
    </source>
</evidence>
<organism evidence="5 6">
    <name type="scientific">Desulfallas thermosapovorans DSM 6562</name>
    <dbReference type="NCBI Taxonomy" id="1121431"/>
    <lineage>
        <taxon>Bacteria</taxon>
        <taxon>Bacillati</taxon>
        <taxon>Bacillota</taxon>
        <taxon>Clostridia</taxon>
        <taxon>Eubacteriales</taxon>
        <taxon>Desulfallaceae</taxon>
        <taxon>Desulfallas</taxon>
    </lineage>
</organism>
<dbReference type="InterPro" id="IPR017896">
    <property type="entry name" value="4Fe4S_Fe-S-bd"/>
</dbReference>
<reference evidence="5 6" key="1">
    <citation type="submission" date="2019-07" db="EMBL/GenBank/DDBJ databases">
        <title>Genomic Encyclopedia of Type Strains, Phase I: the one thousand microbial genomes (KMG-I) project.</title>
        <authorList>
            <person name="Kyrpides N."/>
        </authorList>
    </citation>
    <scope>NUCLEOTIDE SEQUENCE [LARGE SCALE GENOMIC DNA]</scope>
    <source>
        <strain evidence="5 6">DSM 6562</strain>
    </source>
</reference>
<gene>
    <name evidence="5" type="ORF">LX24_00544</name>
</gene>
<feature type="domain" description="4Fe-4S ferredoxin-type" evidence="4">
    <location>
        <begin position="1"/>
        <end position="24"/>
    </location>
</feature>
<dbReference type="Pfam" id="PF13237">
    <property type="entry name" value="Fer4_10"/>
    <property type="match status" value="1"/>
</dbReference>
<keyword evidence="6" id="KW-1185">Reference proteome</keyword>